<comment type="caution">
    <text evidence="15">The sequence shown here is derived from an EMBL/GenBank/DDBJ whole genome shotgun (WGS) entry which is preliminary data.</text>
</comment>
<reference evidence="15 16" key="1">
    <citation type="journal article" date="2016" name="Nat. Commun.">
        <title>Thousands of microbial genomes shed light on interconnected biogeochemical processes in an aquifer system.</title>
        <authorList>
            <person name="Anantharaman K."/>
            <person name="Brown C.T."/>
            <person name="Hug L.A."/>
            <person name="Sharon I."/>
            <person name="Castelle C.J."/>
            <person name="Probst A.J."/>
            <person name="Thomas B.C."/>
            <person name="Singh A."/>
            <person name="Wilkins M.J."/>
            <person name="Karaoz U."/>
            <person name="Brodie E.L."/>
            <person name="Williams K.H."/>
            <person name="Hubbard S.S."/>
            <person name="Banfield J.F."/>
        </authorList>
    </citation>
    <scope>NUCLEOTIDE SEQUENCE [LARGE SCALE GENOMIC DNA]</scope>
</reference>
<dbReference type="Proteomes" id="UP000176682">
    <property type="component" value="Unassembled WGS sequence"/>
</dbReference>
<keyword evidence="9" id="KW-0963">Cytoplasm</keyword>
<comment type="function">
    <text evidence="9">Catalyzes the reversible conversion of 2-phosphoglycerate (2-PG) into phosphoenolpyruvate (PEP). It is essential for the degradation of carbohydrates via glycolysis.</text>
</comment>
<dbReference type="GO" id="GO:0009986">
    <property type="term" value="C:cell surface"/>
    <property type="evidence" value="ECO:0007669"/>
    <property type="project" value="UniProtKB-SubCell"/>
</dbReference>
<comment type="cofactor">
    <cofactor evidence="12">
        <name>Mg(2+)</name>
        <dbReference type="ChEBI" id="CHEBI:18420"/>
    </cofactor>
    <text evidence="12">Mg(2+) is required for catalysis and for stabilizing the dimer.</text>
</comment>
<evidence type="ECO:0000256" key="5">
    <source>
        <dbReference type="ARBA" id="ARBA00022525"/>
    </source>
</evidence>
<comment type="subcellular location">
    <subcellularLocation>
        <location evidence="9">Cytoplasm</location>
    </subcellularLocation>
    <subcellularLocation>
        <location evidence="9">Secreted</location>
    </subcellularLocation>
    <subcellularLocation>
        <location evidence="9">Cell surface</location>
    </subcellularLocation>
    <text evidence="9">Fractions of enolase are present in both the cytoplasm and on the cell surface.</text>
</comment>
<keyword evidence="7 9" id="KW-0324">Glycolysis</keyword>
<keyword evidence="15" id="KW-0670">Pyruvate</keyword>
<dbReference type="UniPathway" id="UPA00109">
    <property type="reaction ID" value="UER00187"/>
</dbReference>
<dbReference type="Gene3D" id="3.30.390.10">
    <property type="entry name" value="Enolase-like, N-terminal domain"/>
    <property type="match status" value="1"/>
</dbReference>
<evidence type="ECO:0000256" key="10">
    <source>
        <dbReference type="PIRSR" id="PIRSR001400-1"/>
    </source>
</evidence>
<sequence length="423" mass="45533">MAKIKTIHAREILDSRGNPTVEVTIWTDAGHATVASIPSGASTGKFEALELRDGDAGRYRGLGVLKAVANINTIIAPAVIGQDPTYQTKLDKIIVSLDGTPNKTKLGANAILGVSQAICEVGAMVTGRPTYQYLAEKYQLTKLNPNTMPTPIFNLVNGGKHGAGNNLDFQEFHIIPSSQKSLTQSLTLGDEIYQVLKTALAKRGAVYAVGDEGGFAPNLYNNTDAIDLLIEAIHASNYDLNRDVFLGLDAAAQHFLGSGKYTIRDSGQPMDSGEMIEFWKKVNKKFQLFSLEDGLGEDDFDAWAKLTAEIGHDTMIIGDDLICTNITRLEKAIAQKSCNAALIKPNQIGTISETVEAVSVAKKAGLSVVVSHRSGETNDDFIADFAVGVGANYTKFGAPSRGERVAKYNRLVAIEIDLKSRSR</sequence>
<evidence type="ECO:0000256" key="6">
    <source>
        <dbReference type="ARBA" id="ARBA00022842"/>
    </source>
</evidence>
<dbReference type="GO" id="GO:0000287">
    <property type="term" value="F:magnesium ion binding"/>
    <property type="evidence" value="ECO:0007669"/>
    <property type="project" value="UniProtKB-UniRule"/>
</dbReference>
<feature type="active site" description="Proton acceptor" evidence="9 10">
    <location>
        <position position="344"/>
    </location>
</feature>
<evidence type="ECO:0000256" key="9">
    <source>
        <dbReference type="HAMAP-Rule" id="MF_00318"/>
    </source>
</evidence>
<keyword evidence="9 12" id="KW-0479">Metal-binding</keyword>
<evidence type="ECO:0000256" key="11">
    <source>
        <dbReference type="PIRSR" id="PIRSR001400-2"/>
    </source>
</evidence>
<dbReference type="GO" id="GO:0000015">
    <property type="term" value="C:phosphopyruvate hydratase complex"/>
    <property type="evidence" value="ECO:0007669"/>
    <property type="project" value="InterPro"/>
</dbReference>
<dbReference type="GO" id="GO:0004634">
    <property type="term" value="F:phosphopyruvate hydratase activity"/>
    <property type="evidence" value="ECO:0007669"/>
    <property type="project" value="UniProtKB-UniRule"/>
</dbReference>
<dbReference type="SFLD" id="SFLDG00178">
    <property type="entry name" value="enolase"/>
    <property type="match status" value="1"/>
</dbReference>
<feature type="binding site" evidence="9">
    <location>
        <position position="344"/>
    </location>
    <ligand>
        <name>(2R)-2-phosphoglycerate</name>
        <dbReference type="ChEBI" id="CHEBI:58289"/>
    </ligand>
</feature>
<comment type="pathway">
    <text evidence="1 9">Carbohydrate degradation; glycolysis; pyruvate from D-glyceraldehyde 3-phosphate: step 4/5.</text>
</comment>
<evidence type="ECO:0000256" key="12">
    <source>
        <dbReference type="PIRSR" id="PIRSR001400-3"/>
    </source>
</evidence>
<dbReference type="SMART" id="SM01193">
    <property type="entry name" value="Enolase_N"/>
    <property type="match status" value="1"/>
</dbReference>
<evidence type="ECO:0000313" key="16">
    <source>
        <dbReference type="Proteomes" id="UP000176682"/>
    </source>
</evidence>
<dbReference type="Pfam" id="PF03952">
    <property type="entry name" value="Enolase_N"/>
    <property type="match status" value="1"/>
</dbReference>
<feature type="binding site" evidence="11">
    <location>
        <position position="161"/>
    </location>
    <ligand>
        <name>substrate</name>
    </ligand>
</feature>
<feature type="binding site" evidence="9 12">
    <location>
        <position position="319"/>
    </location>
    <ligand>
        <name>Mg(2+)</name>
        <dbReference type="ChEBI" id="CHEBI:18420"/>
    </ligand>
</feature>
<feature type="binding site" evidence="11">
    <location>
        <position position="395"/>
    </location>
    <ligand>
        <name>substrate</name>
    </ligand>
</feature>
<dbReference type="InterPro" id="IPR029017">
    <property type="entry name" value="Enolase-like_N"/>
</dbReference>
<feature type="binding site" evidence="11">
    <location>
        <begin position="371"/>
        <end position="374"/>
    </location>
    <ligand>
        <name>substrate</name>
    </ligand>
</feature>
<feature type="binding site" evidence="9">
    <location>
        <position position="170"/>
    </location>
    <ligand>
        <name>(2R)-2-phosphoglycerate</name>
        <dbReference type="ChEBI" id="CHEBI:58289"/>
    </ligand>
</feature>
<gene>
    <name evidence="9" type="primary">eno</name>
    <name evidence="15" type="ORF">A2368_00175</name>
</gene>
<evidence type="ECO:0000256" key="2">
    <source>
        <dbReference type="ARBA" id="ARBA00009604"/>
    </source>
</evidence>
<evidence type="ECO:0000256" key="4">
    <source>
        <dbReference type="ARBA" id="ARBA00017068"/>
    </source>
</evidence>
<feature type="binding site" evidence="11">
    <location>
        <position position="292"/>
    </location>
    <ligand>
        <name>substrate</name>
    </ligand>
</feature>
<dbReference type="NCBIfam" id="TIGR01060">
    <property type="entry name" value="eno"/>
    <property type="match status" value="1"/>
</dbReference>
<dbReference type="GO" id="GO:0005576">
    <property type="term" value="C:extracellular region"/>
    <property type="evidence" value="ECO:0007669"/>
    <property type="project" value="UniProtKB-SubCell"/>
</dbReference>
<feature type="binding site" evidence="9">
    <location>
        <position position="373"/>
    </location>
    <ligand>
        <name>(2R)-2-phosphoglycerate</name>
        <dbReference type="ChEBI" id="CHEBI:58289"/>
    </ligand>
</feature>
<feature type="binding site" evidence="9">
    <location>
        <position position="395"/>
    </location>
    <ligand>
        <name>(2R)-2-phosphoglycerate</name>
        <dbReference type="ChEBI" id="CHEBI:58289"/>
    </ligand>
</feature>
<dbReference type="PIRSF" id="PIRSF001400">
    <property type="entry name" value="Enolase"/>
    <property type="match status" value="1"/>
</dbReference>
<keyword evidence="6 9" id="KW-0460">Magnesium</keyword>
<feature type="active site" description="Proton donor" evidence="9 10">
    <location>
        <position position="212"/>
    </location>
</feature>
<dbReference type="SUPFAM" id="SSF54826">
    <property type="entry name" value="Enolase N-terminal domain-like"/>
    <property type="match status" value="1"/>
</dbReference>
<feature type="binding site" evidence="9 12">
    <location>
        <position position="249"/>
    </location>
    <ligand>
        <name>Mg(2+)</name>
        <dbReference type="ChEBI" id="CHEBI:18420"/>
    </ligand>
</feature>
<comment type="catalytic activity">
    <reaction evidence="9">
        <text>(2R)-2-phosphoglycerate = phosphoenolpyruvate + H2O</text>
        <dbReference type="Rhea" id="RHEA:10164"/>
        <dbReference type="ChEBI" id="CHEBI:15377"/>
        <dbReference type="ChEBI" id="CHEBI:58289"/>
        <dbReference type="ChEBI" id="CHEBI:58702"/>
        <dbReference type="EC" id="4.2.1.11"/>
    </reaction>
</comment>
<comment type="similarity">
    <text evidence="2 9">Belongs to the enolase family.</text>
</comment>
<dbReference type="CDD" id="cd03313">
    <property type="entry name" value="enolase"/>
    <property type="match status" value="1"/>
</dbReference>
<feature type="binding site" evidence="11">
    <location>
        <position position="171"/>
    </location>
    <ligand>
        <name>substrate</name>
    </ligand>
</feature>
<dbReference type="SMART" id="SM01192">
    <property type="entry name" value="Enolase_C"/>
    <property type="match status" value="1"/>
</dbReference>
<dbReference type="FunFam" id="3.30.390.10:FF:000001">
    <property type="entry name" value="Enolase"/>
    <property type="match status" value="1"/>
</dbReference>
<feature type="domain" description="Enolase N-terminal" evidence="14">
    <location>
        <begin position="4"/>
        <end position="134"/>
    </location>
</feature>
<dbReference type="PANTHER" id="PTHR11902:SF1">
    <property type="entry name" value="ENOLASE"/>
    <property type="match status" value="1"/>
</dbReference>
<feature type="binding site" evidence="9 12">
    <location>
        <position position="292"/>
    </location>
    <ligand>
        <name>Mg(2+)</name>
        <dbReference type="ChEBI" id="CHEBI:18420"/>
    </ligand>
</feature>
<evidence type="ECO:0000313" key="15">
    <source>
        <dbReference type="EMBL" id="OGD79651.1"/>
    </source>
</evidence>
<dbReference type="InterPro" id="IPR000941">
    <property type="entry name" value="Enolase"/>
</dbReference>
<evidence type="ECO:0000259" key="13">
    <source>
        <dbReference type="SMART" id="SM01192"/>
    </source>
</evidence>
<dbReference type="InterPro" id="IPR020810">
    <property type="entry name" value="Enolase_C"/>
</dbReference>
<evidence type="ECO:0000256" key="1">
    <source>
        <dbReference type="ARBA" id="ARBA00005031"/>
    </source>
</evidence>
<comment type="cofactor">
    <cofactor evidence="9">
        <name>Mg(2+)</name>
        <dbReference type="ChEBI" id="CHEBI:18420"/>
    </cofactor>
    <text evidence="9">Binds a second Mg(2+) ion via substrate during catalysis.</text>
</comment>
<organism evidence="15 16">
    <name type="scientific">Candidatus Collierbacteria bacterium RIFOXYB1_FULL_49_13</name>
    <dbReference type="NCBI Taxonomy" id="1817728"/>
    <lineage>
        <taxon>Bacteria</taxon>
        <taxon>Candidatus Collieribacteriota</taxon>
    </lineage>
</organism>
<feature type="domain" description="Enolase C-terminal TIM barrel" evidence="13">
    <location>
        <begin position="145"/>
        <end position="423"/>
    </location>
</feature>
<dbReference type="InterPro" id="IPR036849">
    <property type="entry name" value="Enolase-like_C_sf"/>
</dbReference>
<feature type="binding site" evidence="11">
    <location>
        <position position="319"/>
    </location>
    <ligand>
        <name>substrate</name>
    </ligand>
</feature>
<dbReference type="PRINTS" id="PR00148">
    <property type="entry name" value="ENOLASE"/>
</dbReference>
<evidence type="ECO:0000256" key="8">
    <source>
        <dbReference type="ARBA" id="ARBA00023239"/>
    </source>
</evidence>
<evidence type="ECO:0000256" key="3">
    <source>
        <dbReference type="ARBA" id="ARBA00012058"/>
    </source>
</evidence>
<dbReference type="PANTHER" id="PTHR11902">
    <property type="entry name" value="ENOLASE"/>
    <property type="match status" value="1"/>
</dbReference>
<dbReference type="Gene3D" id="3.20.20.120">
    <property type="entry name" value="Enolase-like C-terminal domain"/>
    <property type="match status" value="1"/>
</dbReference>
<dbReference type="SUPFAM" id="SSF51604">
    <property type="entry name" value="Enolase C-terminal domain-like"/>
    <property type="match status" value="1"/>
</dbReference>
<dbReference type="GO" id="GO:0006096">
    <property type="term" value="P:glycolytic process"/>
    <property type="evidence" value="ECO:0007669"/>
    <property type="project" value="UniProtKB-UniRule"/>
</dbReference>
<accession>A0A1F5FJ84</accession>
<keyword evidence="5 9" id="KW-0964">Secreted</keyword>
<evidence type="ECO:0000259" key="14">
    <source>
        <dbReference type="SMART" id="SM01193"/>
    </source>
</evidence>
<dbReference type="SFLD" id="SFLDS00001">
    <property type="entry name" value="Enolase"/>
    <property type="match status" value="1"/>
</dbReference>
<dbReference type="AlphaFoldDB" id="A0A1F5FJ84"/>
<dbReference type="Pfam" id="PF00113">
    <property type="entry name" value="Enolase_C"/>
    <property type="match status" value="1"/>
</dbReference>
<dbReference type="InterPro" id="IPR020811">
    <property type="entry name" value="Enolase_N"/>
</dbReference>
<evidence type="ECO:0000256" key="7">
    <source>
        <dbReference type="ARBA" id="ARBA00023152"/>
    </source>
</evidence>
<dbReference type="SFLD" id="SFLDF00002">
    <property type="entry name" value="enolase"/>
    <property type="match status" value="1"/>
</dbReference>
<proteinExistence type="inferred from homology"/>
<keyword evidence="8 9" id="KW-0456">Lyase</keyword>
<dbReference type="HAMAP" id="MF_00318">
    <property type="entry name" value="Enolase"/>
    <property type="match status" value="1"/>
</dbReference>
<feature type="binding site" evidence="9">
    <location>
        <position position="374"/>
    </location>
    <ligand>
        <name>(2R)-2-phosphoglycerate</name>
        <dbReference type="ChEBI" id="CHEBI:58289"/>
    </ligand>
</feature>
<dbReference type="EMBL" id="MFAM01000015">
    <property type="protein sequence ID" value="OGD79651.1"/>
    <property type="molecule type" value="Genomic_DNA"/>
</dbReference>
<protein>
    <recommendedName>
        <fullName evidence="4 9">Enolase</fullName>
        <ecNumber evidence="3 9">4.2.1.11</ecNumber>
    </recommendedName>
    <alternativeName>
        <fullName evidence="9">2-phospho-D-glycerate hydro-lyase</fullName>
    </alternativeName>
    <alternativeName>
        <fullName evidence="9">2-phosphoglycerate dehydratase</fullName>
    </alternativeName>
</protein>
<dbReference type="EC" id="4.2.1.11" evidence="3 9"/>
<name>A0A1F5FJ84_9BACT</name>